<dbReference type="GO" id="GO:0016491">
    <property type="term" value="F:oxidoreductase activity"/>
    <property type="evidence" value="ECO:0007669"/>
    <property type="project" value="InterPro"/>
</dbReference>
<dbReference type="PANTHER" id="PTHR37539">
    <property type="entry name" value="SECRETED PROTEIN-RELATED"/>
    <property type="match status" value="1"/>
</dbReference>
<dbReference type="Proteomes" id="UP000295292">
    <property type="component" value="Unassembled WGS sequence"/>
</dbReference>
<dbReference type="InterPro" id="IPR037473">
    <property type="entry name" value="Lcp-like"/>
</dbReference>
<comment type="caution">
    <text evidence="2">The sequence shown here is derived from an EMBL/GenBank/DDBJ whole genome shotgun (WGS) entry which is preliminary data.</text>
</comment>
<evidence type="ECO:0000313" key="3">
    <source>
        <dbReference type="Proteomes" id="UP000295292"/>
    </source>
</evidence>
<accession>A0A4R6WHZ0</accession>
<dbReference type="InterPro" id="IPR018713">
    <property type="entry name" value="MPAB/Lcp_cat_dom"/>
</dbReference>
<evidence type="ECO:0000259" key="1">
    <source>
        <dbReference type="Pfam" id="PF09995"/>
    </source>
</evidence>
<proteinExistence type="predicted"/>
<evidence type="ECO:0000313" key="2">
    <source>
        <dbReference type="EMBL" id="TDQ79860.1"/>
    </source>
</evidence>
<reference evidence="2 3" key="1">
    <citation type="submission" date="2019-03" db="EMBL/GenBank/DDBJ databases">
        <title>Genomic Encyclopedia of Archaeal and Bacterial Type Strains, Phase II (KMG-II): from individual species to whole genera.</title>
        <authorList>
            <person name="Goeker M."/>
        </authorList>
    </citation>
    <scope>NUCLEOTIDE SEQUENCE [LARGE SCALE GENOMIC DNA]</scope>
    <source>
        <strain evidence="2 3">DSM 28353</strain>
    </source>
</reference>
<dbReference type="Pfam" id="PF09995">
    <property type="entry name" value="MPAB_Lcp_cat"/>
    <property type="match status" value="1"/>
</dbReference>
<dbReference type="OrthoDB" id="6072815at2"/>
<dbReference type="AlphaFoldDB" id="A0A4R6WHZ0"/>
<dbReference type="EMBL" id="SNYV01000011">
    <property type="protein sequence ID" value="TDQ79860.1"/>
    <property type="molecule type" value="Genomic_DNA"/>
</dbReference>
<sequence>MNIPYRFKLNTSSFAYYWTEGLGKELLNKQGRTPDIDQANQFIPLLYQWDNKADEIIQDLYAKIGILAANKSLFNYIDEQPLASDESTVWNNFFKDIDLNPDWLDWNKIQKGSELCRRPGLTSLIVLRDYCLMGGYESAAINKPLIYTGALKKGAVKRLVDTVEFWVQITKENGLEKGSEGLKQVFLTRMIHAYSRVHILQKSDWDTEKWGVPINSWDMLATNLGFSLVFMVGLHRMGIQVSPEEKEGVFHFWKYIGYLLGIPLELLPDNEEEAIEALYYWTMTQREGDADTQLLASALKEEPVMAHYPTNPLMRKMMREIHLFYNHYLLGEYSCRLLGLPSTTIGRFGIINVWRTKKQEMKIGNEANRQKAILDGGNEQENVRQIYQKYNR</sequence>
<name>A0A4R6WHZ0_9SPHI</name>
<organism evidence="2 3">
    <name type="scientific">Sphingobacterium yanglingense</name>
    <dbReference type="NCBI Taxonomy" id="1437280"/>
    <lineage>
        <taxon>Bacteria</taxon>
        <taxon>Pseudomonadati</taxon>
        <taxon>Bacteroidota</taxon>
        <taxon>Sphingobacteriia</taxon>
        <taxon>Sphingobacteriales</taxon>
        <taxon>Sphingobacteriaceae</taxon>
        <taxon>Sphingobacterium</taxon>
    </lineage>
</organism>
<dbReference type="RefSeq" id="WP_133583620.1">
    <property type="nucleotide sequence ID" value="NZ_SNYV01000011.1"/>
</dbReference>
<keyword evidence="3" id="KW-1185">Reference proteome</keyword>
<dbReference type="PANTHER" id="PTHR37539:SF1">
    <property type="entry name" value="ER-BOUND OXYGENASE MPAB_MPAB'_RUBBER OXYGENASE CATALYTIC DOMAIN-CONTAINING PROTEIN"/>
    <property type="match status" value="1"/>
</dbReference>
<protein>
    <submittedName>
        <fullName evidence="2">Uncharacterized protein DUF2236</fullName>
    </submittedName>
</protein>
<gene>
    <name evidence="2" type="ORF">CLV99_1310</name>
</gene>
<feature type="domain" description="ER-bound oxygenase mpaB/mpaB'/Rubber oxygenase catalytic" evidence="1">
    <location>
        <begin position="139"/>
        <end position="343"/>
    </location>
</feature>